<dbReference type="GO" id="GO:0000976">
    <property type="term" value="F:transcription cis-regulatory region binding"/>
    <property type="evidence" value="ECO:0007669"/>
    <property type="project" value="TreeGrafter"/>
</dbReference>
<dbReference type="GO" id="GO:0000981">
    <property type="term" value="F:DNA-binding transcription factor activity, RNA polymerase II-specific"/>
    <property type="evidence" value="ECO:0007669"/>
    <property type="project" value="TreeGrafter"/>
</dbReference>
<feature type="compositionally biased region" description="Polar residues" evidence="6">
    <location>
        <begin position="236"/>
        <end position="245"/>
    </location>
</feature>
<evidence type="ECO:0000256" key="5">
    <source>
        <dbReference type="ARBA" id="ARBA00023242"/>
    </source>
</evidence>
<evidence type="ECO:0000313" key="7">
    <source>
        <dbReference type="EMBL" id="KAH7313720.1"/>
    </source>
</evidence>
<dbReference type="EMBL" id="JAGPNK010000009">
    <property type="protein sequence ID" value="KAH7313720.1"/>
    <property type="molecule type" value="Genomic_DNA"/>
</dbReference>
<dbReference type="Proteomes" id="UP000813444">
    <property type="component" value="Unassembled WGS sequence"/>
</dbReference>
<evidence type="ECO:0000256" key="3">
    <source>
        <dbReference type="ARBA" id="ARBA00023125"/>
    </source>
</evidence>
<comment type="subcellular location">
    <subcellularLocation>
        <location evidence="1">Nucleus</location>
    </subcellularLocation>
</comment>
<protein>
    <recommendedName>
        <fullName evidence="9">Transcription factor domain-containing protein</fullName>
    </recommendedName>
</protein>
<keyword evidence="8" id="KW-1185">Reference proteome</keyword>
<comment type="caution">
    <text evidence="7">The sequence shown here is derived from an EMBL/GenBank/DDBJ whole genome shotgun (WGS) entry which is preliminary data.</text>
</comment>
<dbReference type="AlphaFoldDB" id="A0A8K0SSE6"/>
<keyword evidence="2" id="KW-0805">Transcription regulation</keyword>
<keyword evidence="4" id="KW-0804">Transcription</keyword>
<name>A0A8K0SSE6_9HYPO</name>
<dbReference type="GO" id="GO:0005634">
    <property type="term" value="C:nucleus"/>
    <property type="evidence" value="ECO:0007669"/>
    <property type="project" value="UniProtKB-SubCell"/>
</dbReference>
<gene>
    <name evidence="7" type="ORF">B0I35DRAFT_435725</name>
</gene>
<dbReference type="PANTHER" id="PTHR31845:SF32">
    <property type="entry name" value="MISCELLANEOUS ZN(II)2CYS6 TRANSCRIPTION FACTOR (EUROFUNG)-RELATED"/>
    <property type="match status" value="1"/>
</dbReference>
<evidence type="ECO:0008006" key="9">
    <source>
        <dbReference type="Google" id="ProtNLM"/>
    </source>
</evidence>
<evidence type="ECO:0000256" key="6">
    <source>
        <dbReference type="SAM" id="MobiDB-lite"/>
    </source>
</evidence>
<evidence type="ECO:0000256" key="2">
    <source>
        <dbReference type="ARBA" id="ARBA00023015"/>
    </source>
</evidence>
<reference evidence="7" key="1">
    <citation type="journal article" date="2021" name="Nat. Commun.">
        <title>Genetic determinants of endophytism in the Arabidopsis root mycobiome.</title>
        <authorList>
            <person name="Mesny F."/>
            <person name="Miyauchi S."/>
            <person name="Thiergart T."/>
            <person name="Pickel B."/>
            <person name="Atanasova L."/>
            <person name="Karlsson M."/>
            <person name="Huettel B."/>
            <person name="Barry K.W."/>
            <person name="Haridas S."/>
            <person name="Chen C."/>
            <person name="Bauer D."/>
            <person name="Andreopoulos W."/>
            <person name="Pangilinan J."/>
            <person name="LaButti K."/>
            <person name="Riley R."/>
            <person name="Lipzen A."/>
            <person name="Clum A."/>
            <person name="Drula E."/>
            <person name="Henrissat B."/>
            <person name="Kohler A."/>
            <person name="Grigoriev I.V."/>
            <person name="Martin F.M."/>
            <person name="Hacquard S."/>
        </authorList>
    </citation>
    <scope>NUCLEOTIDE SEQUENCE</scope>
    <source>
        <strain evidence="7">MPI-CAGE-CH-0235</strain>
    </source>
</reference>
<dbReference type="PANTHER" id="PTHR31845">
    <property type="entry name" value="FINGER DOMAIN PROTEIN, PUTATIVE-RELATED"/>
    <property type="match status" value="1"/>
</dbReference>
<sequence>MAMHVPTAPASRVRVPAGRGGGCERCYRLNKECVPAPARKRGAKKQADDAAWKSQIEGRLDDLVSMLDTQRIVAPSPPIQYDSPLVIPASEPASYTSPGLPTCPSSVVEDLSIPAAEDCLRAFCSSHLKFLPFLQLPARQSAENLRLTRPLLWMNIQAVCATSPTVRVDTMTRIQEALARQYIVQREASLDLLLGLLTYMTWSFNPDNGKTRYYTSTNLAITMALDLRLDRPTGRGPSTVSSCGKSSAVAETEPSDHEGLRALLACFISSSTASLMVRHEAPRWSLHIDEAIRRLSQDSQEPDDHVLAAIAKIVTVAGDAAKLTWCDAQSNENVAPPALFAKGLLWSLSQVTSTLGHKVVSNKVVSFYLHSAEALITEKILFQNPTSSVNCDTTRLEALGTCLKAAKQCIETFLSLDATELIGVSSPAMMHLSHSLQTIYRLSLLEEPGWDRVATRKAADVLFYLERVADKFDQVAHLDGRNSMFFKLVDTLKATSAIWSATLNRPSDVLMVSPPSQPMDGSLDINAMGFIDDSWFTQSLSPWNGQEMPPMQ</sequence>
<organism evidence="7 8">
    <name type="scientific">Stachybotrys elegans</name>
    <dbReference type="NCBI Taxonomy" id="80388"/>
    <lineage>
        <taxon>Eukaryota</taxon>
        <taxon>Fungi</taxon>
        <taxon>Dikarya</taxon>
        <taxon>Ascomycota</taxon>
        <taxon>Pezizomycotina</taxon>
        <taxon>Sordariomycetes</taxon>
        <taxon>Hypocreomycetidae</taxon>
        <taxon>Hypocreales</taxon>
        <taxon>Stachybotryaceae</taxon>
        <taxon>Stachybotrys</taxon>
    </lineage>
</organism>
<keyword evidence="5" id="KW-0539">Nucleus</keyword>
<dbReference type="InterPro" id="IPR051089">
    <property type="entry name" value="prtT"/>
</dbReference>
<evidence type="ECO:0000256" key="4">
    <source>
        <dbReference type="ARBA" id="ARBA00023163"/>
    </source>
</evidence>
<evidence type="ECO:0000313" key="8">
    <source>
        <dbReference type="Proteomes" id="UP000813444"/>
    </source>
</evidence>
<evidence type="ECO:0000256" key="1">
    <source>
        <dbReference type="ARBA" id="ARBA00004123"/>
    </source>
</evidence>
<keyword evidence="3" id="KW-0238">DNA-binding</keyword>
<proteinExistence type="predicted"/>
<dbReference type="OrthoDB" id="5130925at2759"/>
<feature type="region of interest" description="Disordered" evidence="6">
    <location>
        <begin position="235"/>
        <end position="254"/>
    </location>
</feature>
<accession>A0A8K0SSE6</accession>